<evidence type="ECO:0000313" key="9">
    <source>
        <dbReference type="EMBL" id="SPQ98561.1"/>
    </source>
</evidence>
<keyword evidence="9" id="KW-0496">Mitochondrion</keyword>
<dbReference type="GO" id="GO:0016020">
    <property type="term" value="C:membrane"/>
    <property type="evidence" value="ECO:0007669"/>
    <property type="project" value="UniProtKB-SubCell"/>
</dbReference>
<protein>
    <recommendedName>
        <fullName evidence="7">Major facilitator superfamily (MFS) profile domain-containing protein</fullName>
    </recommendedName>
</protein>
<reference evidence="8 10" key="1">
    <citation type="submission" date="2015-02" db="EMBL/GenBank/DDBJ databases">
        <authorList>
            <person name="Chooi Y.-H."/>
        </authorList>
    </citation>
    <scope>NUCLEOTIDE SEQUENCE [LARGE SCALE GENOMIC DNA]</scope>
    <source>
        <strain evidence="8">E3</strain>
    </source>
</reference>
<accession>A0A0G4IV61</accession>
<reference evidence="9 11" key="2">
    <citation type="submission" date="2018-03" db="EMBL/GenBank/DDBJ databases">
        <authorList>
            <person name="Fogelqvist J."/>
        </authorList>
    </citation>
    <scope>NUCLEOTIDE SEQUENCE [LARGE SCALE GENOMIC DNA]</scope>
</reference>
<dbReference type="PANTHER" id="PTHR23504:SF15">
    <property type="entry name" value="MAJOR FACILITATOR SUPERFAMILY (MFS) PROFILE DOMAIN-CONTAINING PROTEIN"/>
    <property type="match status" value="1"/>
</dbReference>
<evidence type="ECO:0000313" key="8">
    <source>
        <dbReference type="EMBL" id="CEO99006.1"/>
    </source>
</evidence>
<keyword evidence="10" id="KW-1185">Reference proteome</keyword>
<feature type="transmembrane region" description="Helical" evidence="6">
    <location>
        <begin position="415"/>
        <end position="436"/>
    </location>
</feature>
<dbReference type="SUPFAM" id="SSF103473">
    <property type="entry name" value="MFS general substrate transporter"/>
    <property type="match status" value="1"/>
</dbReference>
<dbReference type="InterPro" id="IPR036259">
    <property type="entry name" value="MFS_trans_sf"/>
</dbReference>
<feature type="transmembrane region" description="Helical" evidence="6">
    <location>
        <begin position="383"/>
        <end position="409"/>
    </location>
</feature>
<evidence type="ECO:0000313" key="10">
    <source>
        <dbReference type="Proteomes" id="UP000039324"/>
    </source>
</evidence>
<evidence type="ECO:0000256" key="4">
    <source>
        <dbReference type="ARBA" id="ARBA00022989"/>
    </source>
</evidence>
<dbReference type="InterPro" id="IPR020846">
    <property type="entry name" value="MFS_dom"/>
</dbReference>
<comment type="subcellular location">
    <subcellularLocation>
        <location evidence="1">Membrane</location>
        <topology evidence="1">Multi-pass membrane protein</topology>
    </subcellularLocation>
</comment>
<dbReference type="PROSITE" id="PS50850">
    <property type="entry name" value="MFS"/>
    <property type="match status" value="1"/>
</dbReference>
<dbReference type="EMBL" id="OVEO01000010">
    <property type="protein sequence ID" value="SPQ98561.1"/>
    <property type="molecule type" value="Genomic_DNA"/>
</dbReference>
<dbReference type="OMA" id="IWQMILF"/>
<dbReference type="AlphaFoldDB" id="A0A0G4IV61"/>
<evidence type="ECO:0000256" key="1">
    <source>
        <dbReference type="ARBA" id="ARBA00004141"/>
    </source>
</evidence>
<feature type="transmembrane region" description="Helical" evidence="6">
    <location>
        <begin position="120"/>
        <end position="140"/>
    </location>
</feature>
<feature type="transmembrane region" description="Helical" evidence="6">
    <location>
        <begin position="64"/>
        <end position="83"/>
    </location>
</feature>
<evidence type="ECO:0000256" key="3">
    <source>
        <dbReference type="ARBA" id="ARBA00022692"/>
    </source>
</evidence>
<proteinExistence type="predicted"/>
<dbReference type="Gene3D" id="1.20.1250.20">
    <property type="entry name" value="MFS general substrate transporter like domains"/>
    <property type="match status" value="1"/>
</dbReference>
<feature type="transmembrane region" description="Helical" evidence="6">
    <location>
        <begin position="183"/>
        <end position="209"/>
    </location>
</feature>
<dbReference type="GO" id="GO:0022857">
    <property type="term" value="F:transmembrane transporter activity"/>
    <property type="evidence" value="ECO:0007669"/>
    <property type="project" value="InterPro"/>
</dbReference>
<dbReference type="Proteomes" id="UP000039324">
    <property type="component" value="Unassembled WGS sequence"/>
</dbReference>
<evidence type="ECO:0000259" key="7">
    <source>
        <dbReference type="PROSITE" id="PS50850"/>
    </source>
</evidence>
<feature type="transmembrane region" description="Helical" evidence="6">
    <location>
        <begin position="246"/>
        <end position="265"/>
    </location>
</feature>
<organism evidence="8 10">
    <name type="scientific">Plasmodiophora brassicae</name>
    <name type="common">Clubroot disease agent</name>
    <dbReference type="NCBI Taxonomy" id="37360"/>
    <lineage>
        <taxon>Eukaryota</taxon>
        <taxon>Sar</taxon>
        <taxon>Rhizaria</taxon>
        <taxon>Endomyxa</taxon>
        <taxon>Phytomyxea</taxon>
        <taxon>Plasmodiophorida</taxon>
        <taxon>Plasmodiophoridae</taxon>
        <taxon>Plasmodiophora</taxon>
    </lineage>
</organism>
<dbReference type="Proteomes" id="UP000290189">
    <property type="component" value="Unassembled WGS sequence"/>
</dbReference>
<feature type="domain" description="Major facilitator superfamily (MFS) profile" evidence="7">
    <location>
        <begin position="18"/>
        <end position="441"/>
    </location>
</feature>
<keyword evidence="5 6" id="KW-0472">Membrane</keyword>
<dbReference type="OrthoDB" id="419616at2759"/>
<dbReference type="EMBL" id="CDSF01000089">
    <property type="protein sequence ID" value="CEO99006.1"/>
    <property type="molecule type" value="Genomic_DNA"/>
</dbReference>
<sequence length="464" mass="49646">MASPSSPKASAQGLSVISELLICLVMFNEGVQIQLIYPMLKSSVESFLTAEQGVEYAEEHAPVYSFWLTSSYYFASALAGVVYGRIADRFGRRKAILSGLFGSVGASLLFAISTSYTLALTARILTGLLDCNLAMLKAYIGDVTTAANQSRVTSNAMLMFALAVVVSPLVGGMMSGASLPGLGYAPCFFPSLTSAIMSLTIAVACLWFLPETPSFQSLRDEVVQAPIEHASGNRQSRWSVIEFVKVYRLEATTILFYGWFSFFLYGTDHAFPLFTQETKGHGLSLARERIALFLMAQGIAWCACQLVIYPPIADRFGNVRAFQLGCLMLAVSIPAVFLPSLLPDAQAMLLVIVIVRGFGQGIIFTSVVVLINNSTTCATKGTVAGVAHSFSSLSRAFGIVTIGALWSFGKVNACMYLPFVVAGTFLVVLVAASFALPGSLRYPKPEPGCLTSKEVGLVDICAAS</sequence>
<keyword evidence="4 6" id="KW-1133">Transmembrane helix</keyword>
<evidence type="ECO:0000256" key="5">
    <source>
        <dbReference type="ARBA" id="ARBA00023136"/>
    </source>
</evidence>
<feature type="transmembrane region" description="Helical" evidence="6">
    <location>
        <begin position="321"/>
        <end position="342"/>
    </location>
</feature>
<evidence type="ECO:0000313" key="11">
    <source>
        <dbReference type="Proteomes" id="UP000290189"/>
    </source>
</evidence>
<feature type="transmembrane region" description="Helical" evidence="6">
    <location>
        <begin position="95"/>
        <end position="114"/>
    </location>
</feature>
<feature type="transmembrane region" description="Helical" evidence="6">
    <location>
        <begin position="290"/>
        <end position="309"/>
    </location>
</feature>
<keyword evidence="2" id="KW-0813">Transport</keyword>
<evidence type="ECO:0000256" key="2">
    <source>
        <dbReference type="ARBA" id="ARBA00022448"/>
    </source>
</evidence>
<dbReference type="PANTHER" id="PTHR23504">
    <property type="entry name" value="MAJOR FACILITATOR SUPERFAMILY DOMAIN-CONTAINING PROTEIN 10"/>
    <property type="match status" value="1"/>
</dbReference>
<evidence type="ECO:0000256" key="6">
    <source>
        <dbReference type="SAM" id="Phobius"/>
    </source>
</evidence>
<geneLocation type="mitochondrion" evidence="9"/>
<dbReference type="InterPro" id="IPR011701">
    <property type="entry name" value="MFS"/>
</dbReference>
<name>A0A0G4IV61_PLABS</name>
<keyword evidence="3 6" id="KW-0812">Transmembrane</keyword>
<feature type="transmembrane region" description="Helical" evidence="6">
    <location>
        <begin position="348"/>
        <end position="371"/>
    </location>
</feature>
<feature type="transmembrane region" description="Helical" evidence="6">
    <location>
        <begin position="152"/>
        <end position="171"/>
    </location>
</feature>
<gene>
    <name evidence="8" type="ORF">PBRA_007120</name>
    <name evidence="9" type="ORF">PLBR_LOCUS5776</name>
</gene>
<dbReference type="Pfam" id="PF07690">
    <property type="entry name" value="MFS_1"/>
    <property type="match status" value="1"/>
</dbReference>